<organism evidence="1 2">
    <name type="scientific">Rhizobium leguminosarum</name>
    <dbReference type="NCBI Taxonomy" id="384"/>
    <lineage>
        <taxon>Bacteria</taxon>
        <taxon>Pseudomonadati</taxon>
        <taxon>Pseudomonadota</taxon>
        <taxon>Alphaproteobacteria</taxon>
        <taxon>Hyphomicrobiales</taxon>
        <taxon>Rhizobiaceae</taxon>
        <taxon>Rhizobium/Agrobacterium group</taxon>
        <taxon>Rhizobium</taxon>
    </lineage>
</organism>
<dbReference type="RefSeq" id="WP_246718309.1">
    <property type="nucleotide sequence ID" value="NZ_JACHAZ010000001.1"/>
</dbReference>
<dbReference type="AlphaFoldDB" id="A0AAE2SXH8"/>
<dbReference type="Proteomes" id="UP000538507">
    <property type="component" value="Unassembled WGS sequence"/>
</dbReference>
<accession>A0AAE2SXH8</accession>
<dbReference type="EMBL" id="JACIGO010000003">
    <property type="protein sequence ID" value="MBB4291445.1"/>
    <property type="molecule type" value="Genomic_DNA"/>
</dbReference>
<proteinExistence type="predicted"/>
<comment type="caution">
    <text evidence="1">The sequence shown here is derived from an EMBL/GenBank/DDBJ whole genome shotgun (WGS) entry which is preliminary data.</text>
</comment>
<reference evidence="1 2" key="1">
    <citation type="submission" date="2020-08" db="EMBL/GenBank/DDBJ databases">
        <title>Genomic Encyclopedia of Type Strains, Phase IV (KMG-V): Genome sequencing to study the core and pangenomes of soil and plant-associated prokaryotes.</title>
        <authorList>
            <person name="Whitman W."/>
        </authorList>
    </citation>
    <scope>NUCLEOTIDE SEQUENCE [LARGE SCALE GENOMIC DNA]</scope>
    <source>
        <strain evidence="1 2">SEMIA 415</strain>
    </source>
</reference>
<name>A0AAE2SXH8_RHILE</name>
<sequence length="80" mass="9728">MMLLGAIPYEAIESFNPDGDEHYNKPHLYCHFDFGGQPYEKLYYGEQIQLFDDAPYYFTEIADYKKPGFFKRLKWRFQKR</sequence>
<protein>
    <submittedName>
        <fullName evidence="1">Uncharacterized protein</fullName>
    </submittedName>
</protein>
<evidence type="ECO:0000313" key="2">
    <source>
        <dbReference type="Proteomes" id="UP000538507"/>
    </source>
</evidence>
<gene>
    <name evidence="1" type="ORF">GGE16_003504</name>
</gene>
<evidence type="ECO:0000313" key="1">
    <source>
        <dbReference type="EMBL" id="MBB4291445.1"/>
    </source>
</evidence>